<organism evidence="3 4">
    <name type="scientific">Alkalimonas amylolytica</name>
    <dbReference type="NCBI Taxonomy" id="152573"/>
    <lineage>
        <taxon>Bacteria</taxon>
        <taxon>Pseudomonadati</taxon>
        <taxon>Pseudomonadota</taxon>
        <taxon>Gammaproteobacteria</taxon>
        <taxon>Alkalimonas</taxon>
    </lineage>
</organism>
<protein>
    <submittedName>
        <fullName evidence="3">Two-component system, chemotaxis family, response regulator CheY</fullName>
    </submittedName>
</protein>
<dbReference type="PANTHER" id="PTHR43228">
    <property type="entry name" value="TWO-COMPONENT RESPONSE REGULATOR"/>
    <property type="match status" value="1"/>
</dbReference>
<dbReference type="EMBL" id="FNRM01000011">
    <property type="protein sequence ID" value="SEA98248.1"/>
    <property type="molecule type" value="Genomic_DNA"/>
</dbReference>
<dbReference type="SUPFAM" id="SSF52172">
    <property type="entry name" value="CheY-like"/>
    <property type="match status" value="1"/>
</dbReference>
<dbReference type="Proteomes" id="UP000198773">
    <property type="component" value="Unassembled WGS sequence"/>
</dbReference>
<evidence type="ECO:0000259" key="2">
    <source>
        <dbReference type="PROSITE" id="PS50110"/>
    </source>
</evidence>
<dbReference type="AlphaFoldDB" id="A0A1H4FNJ9"/>
<sequence length="123" mass="13587">MTKSTLRVLIVDDVAAVRSYLKQILVSLGVPDILEAADGTEAASLYHRLQPQLVFLDIQLPDINGKELLRQFKSINKSSHIVMVSAFSSVENLRDSIAAGANAFVVKPFSVKRISYLVQPYLN</sequence>
<dbReference type="STRING" id="152573.SAMN04488051_11170"/>
<dbReference type="PANTHER" id="PTHR43228:SF1">
    <property type="entry name" value="TWO-COMPONENT RESPONSE REGULATOR ARR22"/>
    <property type="match status" value="1"/>
</dbReference>
<evidence type="ECO:0000313" key="4">
    <source>
        <dbReference type="Proteomes" id="UP000198773"/>
    </source>
</evidence>
<dbReference type="PROSITE" id="PS50110">
    <property type="entry name" value="RESPONSE_REGULATORY"/>
    <property type="match status" value="1"/>
</dbReference>
<dbReference type="OrthoDB" id="9802426at2"/>
<dbReference type="RefSeq" id="WP_091344962.1">
    <property type="nucleotide sequence ID" value="NZ_FNRM01000011.1"/>
</dbReference>
<feature type="modified residue" description="4-aspartylphosphate" evidence="1">
    <location>
        <position position="57"/>
    </location>
</feature>
<proteinExistence type="predicted"/>
<keyword evidence="1" id="KW-0597">Phosphoprotein</keyword>
<dbReference type="InterPro" id="IPR001789">
    <property type="entry name" value="Sig_transdc_resp-reg_receiver"/>
</dbReference>
<feature type="domain" description="Response regulatory" evidence="2">
    <location>
        <begin position="7"/>
        <end position="122"/>
    </location>
</feature>
<dbReference type="InterPro" id="IPR052048">
    <property type="entry name" value="ST_Response_Regulator"/>
</dbReference>
<dbReference type="GO" id="GO:0000160">
    <property type="term" value="P:phosphorelay signal transduction system"/>
    <property type="evidence" value="ECO:0007669"/>
    <property type="project" value="InterPro"/>
</dbReference>
<dbReference type="InterPro" id="IPR011006">
    <property type="entry name" value="CheY-like_superfamily"/>
</dbReference>
<gene>
    <name evidence="3" type="ORF">SAMN04488051_11170</name>
</gene>
<dbReference type="Gene3D" id="3.40.50.2300">
    <property type="match status" value="1"/>
</dbReference>
<evidence type="ECO:0000256" key="1">
    <source>
        <dbReference type="PROSITE-ProRule" id="PRU00169"/>
    </source>
</evidence>
<keyword evidence="4" id="KW-1185">Reference proteome</keyword>
<name>A0A1H4FNJ9_ALKAM</name>
<dbReference type="Pfam" id="PF00072">
    <property type="entry name" value="Response_reg"/>
    <property type="match status" value="1"/>
</dbReference>
<evidence type="ECO:0000313" key="3">
    <source>
        <dbReference type="EMBL" id="SEA98248.1"/>
    </source>
</evidence>
<accession>A0A1H4FNJ9</accession>
<reference evidence="3 4" key="1">
    <citation type="submission" date="2016-10" db="EMBL/GenBank/DDBJ databases">
        <authorList>
            <person name="de Groot N.N."/>
        </authorList>
    </citation>
    <scope>NUCLEOTIDE SEQUENCE [LARGE SCALE GENOMIC DNA]</scope>
    <source>
        <strain evidence="3 4">CGMCC 1.3430</strain>
    </source>
</reference>
<dbReference type="SMART" id="SM00448">
    <property type="entry name" value="REC"/>
    <property type="match status" value="1"/>
</dbReference>